<dbReference type="UniPathway" id="UPA00143"/>
<evidence type="ECO:0000313" key="6">
    <source>
        <dbReference type="Proteomes" id="UP000515163"/>
    </source>
</evidence>
<protein>
    <recommendedName>
        <fullName evidence="4">E3 ubiquitin-protein ligase</fullName>
        <ecNumber evidence="4">2.3.2.27</ecNumber>
    </recommendedName>
</protein>
<name>A0A6P8ISU1_ACTTE</name>
<accession>A0A6P8ISU1</accession>
<dbReference type="GO" id="GO:0016567">
    <property type="term" value="P:protein ubiquitination"/>
    <property type="evidence" value="ECO:0007669"/>
    <property type="project" value="UniProtKB-UniRule"/>
</dbReference>
<dbReference type="InParanoid" id="A0A6P8ISU1"/>
<gene>
    <name evidence="7" type="primary">LOC116303860</name>
</gene>
<dbReference type="GO" id="GO:0008270">
    <property type="term" value="F:zinc ion binding"/>
    <property type="evidence" value="ECO:0007669"/>
    <property type="project" value="UniProtKB-UniRule"/>
</dbReference>
<keyword evidence="6" id="KW-1185">Reference proteome</keyword>
<sequence>MSDEEMEVVPFMAADSREACLAKEWLRTVNQATTNDPDVFKKLFFQLLSDKVFPCFEVTNAQTLKVNVKEELCQETILNVLEYFLLGEEPSTGLEKLQSLNKPPQLCGKMFKYGDPTFSCRDCGYDGTCVLCIDCFQKSIHKDHQYKVSETNLYILIIPY</sequence>
<keyword evidence="2 4" id="KW-0863">Zinc-finger</keyword>
<dbReference type="OrthoDB" id="5987748at2759"/>
<evidence type="ECO:0000259" key="5">
    <source>
        <dbReference type="SMART" id="SM00396"/>
    </source>
</evidence>
<dbReference type="GeneID" id="116303860"/>
<dbReference type="GO" id="GO:0071596">
    <property type="term" value="P:ubiquitin-dependent protein catabolic process via the N-end rule pathway"/>
    <property type="evidence" value="ECO:0007669"/>
    <property type="project" value="UniProtKB-UniRule"/>
</dbReference>
<organism evidence="6 7">
    <name type="scientific">Actinia tenebrosa</name>
    <name type="common">Australian red waratah sea anemone</name>
    <dbReference type="NCBI Taxonomy" id="6105"/>
    <lineage>
        <taxon>Eukaryota</taxon>
        <taxon>Metazoa</taxon>
        <taxon>Cnidaria</taxon>
        <taxon>Anthozoa</taxon>
        <taxon>Hexacorallia</taxon>
        <taxon>Actiniaria</taxon>
        <taxon>Actiniidae</taxon>
        <taxon>Actinia</taxon>
    </lineage>
</organism>
<evidence type="ECO:0000313" key="7">
    <source>
        <dbReference type="RefSeq" id="XP_031569365.1"/>
    </source>
</evidence>
<evidence type="ECO:0000256" key="1">
    <source>
        <dbReference type="ARBA" id="ARBA00022723"/>
    </source>
</evidence>
<dbReference type="EC" id="2.3.2.27" evidence="4"/>
<reference evidence="7" key="1">
    <citation type="submission" date="2025-08" db="UniProtKB">
        <authorList>
            <consortium name="RefSeq"/>
        </authorList>
    </citation>
    <scope>IDENTIFICATION</scope>
    <source>
        <tissue evidence="7">Tentacle</tissue>
    </source>
</reference>
<evidence type="ECO:0000256" key="3">
    <source>
        <dbReference type="ARBA" id="ARBA00022833"/>
    </source>
</evidence>
<dbReference type="Pfam" id="PF02207">
    <property type="entry name" value="zf-UBR"/>
    <property type="match status" value="1"/>
</dbReference>
<comment type="catalytic activity">
    <reaction evidence="4">
        <text>S-ubiquitinyl-[E2 ubiquitin-conjugating enzyme]-L-cysteine + [acceptor protein]-L-lysine = [E2 ubiquitin-conjugating enzyme]-L-cysteine + N(6)-ubiquitinyl-[acceptor protein]-L-lysine.</text>
        <dbReference type="EC" id="2.3.2.27"/>
    </reaction>
</comment>
<comment type="pathway">
    <text evidence="4">Protein modification; protein ubiquitination.</text>
</comment>
<dbReference type="Gene3D" id="2.10.110.30">
    <property type="match status" value="1"/>
</dbReference>
<dbReference type="InterPro" id="IPR039164">
    <property type="entry name" value="UBR1-like"/>
</dbReference>
<dbReference type="RefSeq" id="XP_031569365.1">
    <property type="nucleotide sequence ID" value="XM_031713505.1"/>
</dbReference>
<comment type="similarity">
    <text evidence="4">Belongs to the E3 ubiquitin-protein ligase UBR1-like family.</text>
</comment>
<dbReference type="CDD" id="cd19672">
    <property type="entry name" value="UBR-box_UBR1_like"/>
    <property type="match status" value="1"/>
</dbReference>
<keyword evidence="4" id="KW-0833">Ubl conjugation pathway</keyword>
<keyword evidence="4" id="KW-0808">Transferase</keyword>
<dbReference type="GO" id="GO:0005737">
    <property type="term" value="C:cytoplasm"/>
    <property type="evidence" value="ECO:0007669"/>
    <property type="project" value="TreeGrafter"/>
</dbReference>
<evidence type="ECO:0000256" key="2">
    <source>
        <dbReference type="ARBA" id="ARBA00022771"/>
    </source>
</evidence>
<dbReference type="GO" id="GO:0000151">
    <property type="term" value="C:ubiquitin ligase complex"/>
    <property type="evidence" value="ECO:0007669"/>
    <property type="project" value="TreeGrafter"/>
</dbReference>
<keyword evidence="3 4" id="KW-0862">Zinc</keyword>
<dbReference type="SMART" id="SM00396">
    <property type="entry name" value="ZnF_UBR1"/>
    <property type="match status" value="1"/>
</dbReference>
<dbReference type="InterPro" id="IPR003126">
    <property type="entry name" value="Znf_UBR"/>
</dbReference>
<dbReference type="KEGG" id="aten:116303860"/>
<dbReference type="AlphaFoldDB" id="A0A6P8ISU1"/>
<dbReference type="PANTHER" id="PTHR21497">
    <property type="entry name" value="UBIQUITIN LIGASE E3 ALPHA-RELATED"/>
    <property type="match status" value="1"/>
</dbReference>
<dbReference type="GO" id="GO:0061630">
    <property type="term" value="F:ubiquitin protein ligase activity"/>
    <property type="evidence" value="ECO:0007669"/>
    <property type="project" value="UniProtKB-UniRule"/>
</dbReference>
<keyword evidence="1 4" id="KW-0479">Metal-binding</keyword>
<feature type="domain" description="UBR-type" evidence="5">
    <location>
        <begin position="105"/>
        <end position="155"/>
    </location>
</feature>
<comment type="function">
    <text evidence="4">Ubiquitin ligase protein which is a component of the N-end rule pathway. Recognizes and binds to proteins bearing specific N-terminal residues that are destabilizing according to the N-end rule, leading to their ubiquitination and subsequent degradation.</text>
</comment>
<proteinExistence type="inferred from homology"/>
<dbReference type="Proteomes" id="UP000515163">
    <property type="component" value="Unplaced"/>
</dbReference>
<dbReference type="PANTHER" id="PTHR21497:SF24">
    <property type="entry name" value="E3 UBIQUITIN-PROTEIN LIGASE UBR1"/>
    <property type="match status" value="1"/>
</dbReference>
<evidence type="ECO:0000256" key="4">
    <source>
        <dbReference type="RuleBase" id="RU366018"/>
    </source>
</evidence>